<dbReference type="PROSITE" id="PS50022">
    <property type="entry name" value="FA58C_3"/>
    <property type="match status" value="2"/>
</dbReference>
<dbReference type="GO" id="GO:0005886">
    <property type="term" value="C:plasma membrane"/>
    <property type="evidence" value="ECO:0007669"/>
    <property type="project" value="TreeGrafter"/>
</dbReference>
<dbReference type="InterPro" id="IPR008979">
    <property type="entry name" value="Galactose-bd-like_sf"/>
</dbReference>
<proteinExistence type="predicted"/>
<dbReference type="AlphaFoldDB" id="A0AAE0Q704"/>
<dbReference type="Pfam" id="PF00754">
    <property type="entry name" value="F5_F8_type_C"/>
    <property type="match status" value="2"/>
</dbReference>
<dbReference type="FunFam" id="2.60.120.260:FF:000002">
    <property type="entry name" value="Coagulation factor VIII"/>
    <property type="match status" value="2"/>
</dbReference>
<accession>A0AAE0Q704</accession>
<dbReference type="SUPFAM" id="SSF49785">
    <property type="entry name" value="Galactose-binding domain-like"/>
    <property type="match status" value="2"/>
</dbReference>
<keyword evidence="4" id="KW-1185">Reference proteome</keyword>
<feature type="domain" description="F5/8 type C" evidence="2">
    <location>
        <begin position="156"/>
        <end position="352"/>
    </location>
</feature>
<gene>
    <name evidence="3" type="ORF">QTP70_021627</name>
</gene>
<dbReference type="GO" id="GO:0038023">
    <property type="term" value="F:signaling receptor activity"/>
    <property type="evidence" value="ECO:0007669"/>
    <property type="project" value="TreeGrafter"/>
</dbReference>
<dbReference type="PANTHER" id="PTHR46806:SF9">
    <property type="entry name" value="EGF-LIKE REPEAT AND DISCOIDIN I-LIKE DOMAIN-CONTAINING PROTEIN 3 PRECURSOR"/>
    <property type="match status" value="1"/>
</dbReference>
<evidence type="ECO:0000259" key="2">
    <source>
        <dbReference type="PROSITE" id="PS50022"/>
    </source>
</evidence>
<dbReference type="EMBL" id="JAUCMX010000021">
    <property type="protein sequence ID" value="KAK3514570.1"/>
    <property type="molecule type" value="Genomic_DNA"/>
</dbReference>
<evidence type="ECO:0000313" key="3">
    <source>
        <dbReference type="EMBL" id="KAK3514570.1"/>
    </source>
</evidence>
<keyword evidence="1" id="KW-1015">Disulfide bond</keyword>
<dbReference type="Proteomes" id="UP001274896">
    <property type="component" value="Unassembled WGS sequence"/>
</dbReference>
<comment type="caution">
    <text evidence="3">The sequence shown here is derived from an EMBL/GenBank/DDBJ whole genome shotgun (WGS) entry which is preliminary data.</text>
</comment>
<name>A0AAE0Q704_9TELE</name>
<dbReference type="PANTHER" id="PTHR46806">
    <property type="entry name" value="F5/8 TYPE C DOMAIN-CONTAINING PROTEIN"/>
    <property type="match status" value="1"/>
</dbReference>
<organism evidence="3 4">
    <name type="scientific">Hemibagrus guttatus</name>
    <dbReference type="NCBI Taxonomy" id="175788"/>
    <lineage>
        <taxon>Eukaryota</taxon>
        <taxon>Metazoa</taxon>
        <taxon>Chordata</taxon>
        <taxon>Craniata</taxon>
        <taxon>Vertebrata</taxon>
        <taxon>Euteleostomi</taxon>
        <taxon>Actinopterygii</taxon>
        <taxon>Neopterygii</taxon>
        <taxon>Teleostei</taxon>
        <taxon>Ostariophysi</taxon>
        <taxon>Siluriformes</taxon>
        <taxon>Bagridae</taxon>
        <taxon>Hemibagrus</taxon>
    </lineage>
</organism>
<reference evidence="3" key="1">
    <citation type="submission" date="2023-06" db="EMBL/GenBank/DDBJ databases">
        <title>Male Hemibagrus guttatus genome.</title>
        <authorList>
            <person name="Bian C."/>
        </authorList>
    </citation>
    <scope>NUCLEOTIDE SEQUENCE</scope>
    <source>
        <strain evidence="3">Male_cb2023</strain>
        <tissue evidence="3">Muscle</tissue>
    </source>
</reference>
<dbReference type="PROSITE" id="PS01286">
    <property type="entry name" value="FA58C_2"/>
    <property type="match status" value="2"/>
</dbReference>
<evidence type="ECO:0000256" key="1">
    <source>
        <dbReference type="ARBA" id="ARBA00023157"/>
    </source>
</evidence>
<dbReference type="CDD" id="cd00057">
    <property type="entry name" value="FA58C"/>
    <property type="match status" value="2"/>
</dbReference>
<dbReference type="InterPro" id="IPR000421">
    <property type="entry name" value="FA58C"/>
</dbReference>
<dbReference type="InterPro" id="IPR050633">
    <property type="entry name" value="Neuropilin_MCO_CoagFactor"/>
</dbReference>
<sequence length="356" mass="40749">MEGGIISNQQITASSTHRALFGLQKWYPYFARLNKKGLVNAWTAAENDRWPWIQINLQRRMRVTGLITQGAKRIGSPEYVKSYKVASSDDGKTWRTYKVKGTDEDMIFRGNVDNNTPSANSFTPPIEAQYVRIYPQVCRRHCTLRMELLGCELTGCSEPLGLKSGHVQDYQITASSTFRTLNMDMFTWEPSKARLDKQGKVNAWTAGHSDQSQWLQYSGIDFPWEAEECDPPIVPPNHASPGDFLITQPSSLVLLVDMLVPTKITGIITQGAKDFGHVQFVGSYKLAYSNDGERWHIYQDEKQKKDKVFQGNFDNDTHRKNVIDPPIYTRFIRILPWSWYGRITLRAEVLGCREEE</sequence>
<evidence type="ECO:0000313" key="4">
    <source>
        <dbReference type="Proteomes" id="UP001274896"/>
    </source>
</evidence>
<protein>
    <recommendedName>
        <fullName evidence="2">F5/8 type C domain-containing protein</fullName>
    </recommendedName>
</protein>
<dbReference type="SMART" id="SM00231">
    <property type="entry name" value="FA58C"/>
    <property type="match status" value="2"/>
</dbReference>
<feature type="domain" description="F5/8 type C" evidence="2">
    <location>
        <begin position="1"/>
        <end position="151"/>
    </location>
</feature>
<dbReference type="Gene3D" id="2.60.120.260">
    <property type="entry name" value="Galactose-binding domain-like"/>
    <property type="match status" value="2"/>
</dbReference>